<protein>
    <recommendedName>
        <fullName evidence="1">F-box domain-containing protein</fullName>
    </recommendedName>
</protein>
<reference evidence="2" key="1">
    <citation type="submission" date="2020-10" db="EMBL/GenBank/DDBJ databases">
        <authorList>
            <person name="Han B."/>
            <person name="Lu T."/>
            <person name="Zhao Q."/>
            <person name="Huang X."/>
            <person name="Zhao Y."/>
        </authorList>
    </citation>
    <scope>NUCLEOTIDE SEQUENCE</scope>
</reference>
<dbReference type="SUPFAM" id="SSF81383">
    <property type="entry name" value="F-box domain"/>
    <property type="match status" value="1"/>
</dbReference>
<sequence length="488" mass="54146">MALQCGCGGGGGGGIAANLAKAKLSFYADGEDRLSALPDDLLVDILLRLVTTAEAARTSVLARRWRSLWALLPELRFHFGPDGHRIRELLDDPEAADLRRISVTTTEGSGPDSASASAWLPTAARRLAGGLVYHNMVPRSDGVEEAAGRGGGIELPCFEKATTIELRLGFLGLFLPSSGTFARLAELSLYRLQLHGPCELGEVVSWPRCPRLQKLRVCQSLGLDSLSIHSKSLLHIRWRAFVDYGSSQLLPRLSSSSNVHISAPQLESLVWLDLHHPRSVHLGNLEQLGLLGSYFLVYGQHDNREPNHHSLRLLQRFQVLNTLVLWLIFQKDIDGFVDGYEYLMGDITMLPQVTALHLNVFNQGHASGASCFHMIRMCTGLQRLKLNLYADTNLKAQSVCPFGCVCDQPTEWKTEKLTLTRLEEVVIIDMKGTDHEITLLKRFNCAVNLKRFRLMYGSSTTSKANEVHRKLLSFAMPETNVTLEELQG</sequence>
<keyword evidence="3" id="KW-1185">Reference proteome</keyword>
<dbReference type="InterPro" id="IPR036047">
    <property type="entry name" value="F-box-like_dom_sf"/>
</dbReference>
<name>A0A811RSN7_9POAL</name>
<dbReference type="OrthoDB" id="913041at2759"/>
<proteinExistence type="predicted"/>
<dbReference type="Proteomes" id="UP000604825">
    <property type="component" value="Unassembled WGS sequence"/>
</dbReference>
<comment type="caution">
    <text evidence="2">The sequence shown here is derived from an EMBL/GenBank/DDBJ whole genome shotgun (WGS) entry which is preliminary data.</text>
</comment>
<organism evidence="2 3">
    <name type="scientific">Miscanthus lutarioriparius</name>
    <dbReference type="NCBI Taxonomy" id="422564"/>
    <lineage>
        <taxon>Eukaryota</taxon>
        <taxon>Viridiplantae</taxon>
        <taxon>Streptophyta</taxon>
        <taxon>Embryophyta</taxon>
        <taxon>Tracheophyta</taxon>
        <taxon>Spermatophyta</taxon>
        <taxon>Magnoliopsida</taxon>
        <taxon>Liliopsida</taxon>
        <taxon>Poales</taxon>
        <taxon>Poaceae</taxon>
        <taxon>PACMAD clade</taxon>
        <taxon>Panicoideae</taxon>
        <taxon>Andropogonodae</taxon>
        <taxon>Andropogoneae</taxon>
        <taxon>Saccharinae</taxon>
        <taxon>Miscanthus</taxon>
    </lineage>
</organism>
<feature type="domain" description="F-box" evidence="1">
    <location>
        <begin position="34"/>
        <end position="72"/>
    </location>
</feature>
<dbReference type="InterPro" id="IPR055312">
    <property type="entry name" value="FBL15-like"/>
</dbReference>
<evidence type="ECO:0000313" key="3">
    <source>
        <dbReference type="Proteomes" id="UP000604825"/>
    </source>
</evidence>
<evidence type="ECO:0000313" key="2">
    <source>
        <dbReference type="EMBL" id="CAD6332825.1"/>
    </source>
</evidence>
<accession>A0A811RSN7</accession>
<dbReference type="PANTHER" id="PTHR34709">
    <property type="entry name" value="OS10G0396666 PROTEIN"/>
    <property type="match status" value="1"/>
</dbReference>
<evidence type="ECO:0000259" key="1">
    <source>
        <dbReference type="Pfam" id="PF00646"/>
    </source>
</evidence>
<dbReference type="Pfam" id="PF00646">
    <property type="entry name" value="F-box"/>
    <property type="match status" value="1"/>
</dbReference>
<dbReference type="AlphaFoldDB" id="A0A811RSN7"/>
<dbReference type="InterPro" id="IPR001810">
    <property type="entry name" value="F-box_dom"/>
</dbReference>
<dbReference type="EMBL" id="CAJGYO010000017">
    <property type="protein sequence ID" value="CAD6332825.1"/>
    <property type="molecule type" value="Genomic_DNA"/>
</dbReference>
<gene>
    <name evidence="2" type="ORF">NCGR_LOCUS56923</name>
</gene>
<dbReference type="PANTHER" id="PTHR34709:SF61">
    <property type="entry name" value="OS07G0229100 PROTEIN"/>
    <property type="match status" value="1"/>
</dbReference>